<evidence type="ECO:0000313" key="1">
    <source>
        <dbReference type="EMBL" id="KAK5629388.1"/>
    </source>
</evidence>
<evidence type="ECO:0000313" key="2">
    <source>
        <dbReference type="Proteomes" id="UP001305414"/>
    </source>
</evidence>
<keyword evidence="2" id="KW-1185">Reference proteome</keyword>
<gene>
    <name evidence="1" type="ORF">RRF57_005103</name>
</gene>
<dbReference type="Gene3D" id="2.160.20.10">
    <property type="entry name" value="Single-stranded right-handed beta-helix, Pectin lyase-like"/>
    <property type="match status" value="1"/>
</dbReference>
<dbReference type="Proteomes" id="UP001305414">
    <property type="component" value="Unassembled WGS sequence"/>
</dbReference>
<sequence>MHCSKDVSYPLKPRLGAKVLVESTVVEGCGEDTIYFADSDITGHAAMKDIDLGDIINSTPEGTLANVPYKYSLLGSNSTKASVTANAGAILSFSAYCNEERCCGEL</sequence>
<proteinExistence type="predicted"/>
<reference evidence="1 2" key="1">
    <citation type="submission" date="2023-10" db="EMBL/GenBank/DDBJ databases">
        <title>Draft genome sequence of Xylaria bambusicola isolate GMP-LS, the root and basal stem rot pathogen of sugarcane in Indonesia.</title>
        <authorList>
            <person name="Selvaraj P."/>
            <person name="Muralishankar V."/>
            <person name="Muruganantham S."/>
            <person name="Sp S."/>
            <person name="Haryani S."/>
            <person name="Lau K.J.X."/>
            <person name="Naqvi N.I."/>
        </authorList>
    </citation>
    <scope>NUCLEOTIDE SEQUENCE [LARGE SCALE GENOMIC DNA]</scope>
    <source>
        <strain evidence="1">GMP-LS</strain>
    </source>
</reference>
<accession>A0AAN7ULD0</accession>
<comment type="caution">
    <text evidence="1">The sequence shown here is derived from an EMBL/GenBank/DDBJ whole genome shotgun (WGS) entry which is preliminary data.</text>
</comment>
<dbReference type="AlphaFoldDB" id="A0AAN7ULD0"/>
<dbReference type="EMBL" id="JAWHQM010000011">
    <property type="protein sequence ID" value="KAK5629388.1"/>
    <property type="molecule type" value="Genomic_DNA"/>
</dbReference>
<organism evidence="1 2">
    <name type="scientific">Xylaria bambusicola</name>
    <dbReference type="NCBI Taxonomy" id="326684"/>
    <lineage>
        <taxon>Eukaryota</taxon>
        <taxon>Fungi</taxon>
        <taxon>Dikarya</taxon>
        <taxon>Ascomycota</taxon>
        <taxon>Pezizomycotina</taxon>
        <taxon>Sordariomycetes</taxon>
        <taxon>Xylariomycetidae</taxon>
        <taxon>Xylariales</taxon>
        <taxon>Xylariaceae</taxon>
        <taxon>Xylaria</taxon>
    </lineage>
</organism>
<dbReference type="InterPro" id="IPR012334">
    <property type="entry name" value="Pectin_lyas_fold"/>
</dbReference>
<protein>
    <submittedName>
        <fullName evidence="1">Uncharacterized protein</fullName>
    </submittedName>
</protein>
<name>A0AAN7ULD0_9PEZI</name>